<dbReference type="SUPFAM" id="SSF51419">
    <property type="entry name" value="PLP-binding barrel"/>
    <property type="match status" value="1"/>
</dbReference>
<comment type="cofactor">
    <cofactor evidence="2 7 8">
        <name>pyridoxal 5'-phosphate</name>
        <dbReference type="ChEBI" id="CHEBI:597326"/>
    </cofactor>
</comment>
<feature type="active site" description="Proton acceptor; specific for D-alanine" evidence="7">
    <location>
        <position position="35"/>
    </location>
</feature>
<dbReference type="CDD" id="cd06827">
    <property type="entry name" value="PLPDE_III_AR_proteobact"/>
    <property type="match status" value="1"/>
</dbReference>
<dbReference type="InterPro" id="IPR029066">
    <property type="entry name" value="PLP-binding_barrel"/>
</dbReference>
<dbReference type="RefSeq" id="WP_010960988.1">
    <property type="nucleotide sequence ID" value="NZ_OX458332.1"/>
</dbReference>
<dbReference type="InterPro" id="IPR000821">
    <property type="entry name" value="Ala_racemase"/>
</dbReference>
<feature type="modified residue" description="N6-(pyridoxal phosphate)lysine" evidence="7 8">
    <location>
        <position position="35"/>
    </location>
</feature>
<keyword evidence="5 7" id="KW-0663">Pyridoxal phosphate</keyword>
<organism evidence="11 12">
    <name type="scientific">Methylococcus capsulatus</name>
    <dbReference type="NCBI Taxonomy" id="414"/>
    <lineage>
        <taxon>Bacteria</taxon>
        <taxon>Pseudomonadati</taxon>
        <taxon>Pseudomonadota</taxon>
        <taxon>Gammaproteobacteria</taxon>
        <taxon>Methylococcales</taxon>
        <taxon>Methylococcaceae</taxon>
        <taxon>Methylococcus</taxon>
    </lineage>
</organism>
<dbReference type="AlphaFoldDB" id="A0AA35UDA4"/>
<protein>
    <recommendedName>
        <fullName evidence="4 7">Alanine racemase</fullName>
        <ecNumber evidence="4 7">5.1.1.1</ecNumber>
    </recommendedName>
</protein>
<dbReference type="Gene3D" id="3.20.20.10">
    <property type="entry name" value="Alanine racemase"/>
    <property type="match status" value="1"/>
</dbReference>
<dbReference type="Proteomes" id="UP001158598">
    <property type="component" value="Chromosome"/>
</dbReference>
<gene>
    <name evidence="11" type="primary">alr</name>
    <name evidence="11" type="ORF">MCNOR_2903</name>
</gene>
<dbReference type="EMBL" id="OX458332">
    <property type="protein sequence ID" value="CAI8872612.1"/>
    <property type="molecule type" value="Genomic_DNA"/>
</dbReference>
<feature type="binding site" evidence="7 9">
    <location>
        <position position="130"/>
    </location>
    <ligand>
        <name>substrate</name>
    </ligand>
</feature>
<dbReference type="FunFam" id="2.40.37.10:FF:000002">
    <property type="entry name" value="Alanine racemase"/>
    <property type="match status" value="1"/>
</dbReference>
<evidence type="ECO:0000256" key="5">
    <source>
        <dbReference type="ARBA" id="ARBA00022898"/>
    </source>
</evidence>
<evidence type="ECO:0000256" key="6">
    <source>
        <dbReference type="ARBA" id="ARBA00023235"/>
    </source>
</evidence>
<dbReference type="GO" id="GO:0005829">
    <property type="term" value="C:cytosol"/>
    <property type="evidence" value="ECO:0007669"/>
    <property type="project" value="TreeGrafter"/>
</dbReference>
<dbReference type="InterPro" id="IPR001608">
    <property type="entry name" value="Ala_racemase_N"/>
</dbReference>
<dbReference type="InterPro" id="IPR009006">
    <property type="entry name" value="Ala_racemase/Decarboxylase_C"/>
</dbReference>
<dbReference type="Pfam" id="PF01168">
    <property type="entry name" value="Ala_racemase_N"/>
    <property type="match status" value="1"/>
</dbReference>
<evidence type="ECO:0000256" key="4">
    <source>
        <dbReference type="ARBA" id="ARBA00013089"/>
    </source>
</evidence>
<dbReference type="GO" id="GO:0030170">
    <property type="term" value="F:pyridoxal phosphate binding"/>
    <property type="evidence" value="ECO:0007669"/>
    <property type="project" value="UniProtKB-UniRule"/>
</dbReference>
<dbReference type="GeneID" id="88223987"/>
<evidence type="ECO:0000259" key="10">
    <source>
        <dbReference type="SMART" id="SM01005"/>
    </source>
</evidence>
<accession>A0AA35UDA4</accession>
<dbReference type="PRINTS" id="PR00992">
    <property type="entry name" value="ALARACEMASE"/>
</dbReference>
<evidence type="ECO:0000256" key="8">
    <source>
        <dbReference type="PIRSR" id="PIRSR600821-50"/>
    </source>
</evidence>
<dbReference type="PANTHER" id="PTHR30511:SF0">
    <property type="entry name" value="ALANINE RACEMASE, CATABOLIC-RELATED"/>
    <property type="match status" value="1"/>
</dbReference>
<comment type="catalytic activity">
    <reaction evidence="1 7">
        <text>L-alanine = D-alanine</text>
        <dbReference type="Rhea" id="RHEA:20249"/>
        <dbReference type="ChEBI" id="CHEBI:57416"/>
        <dbReference type="ChEBI" id="CHEBI:57972"/>
        <dbReference type="EC" id="5.1.1.1"/>
    </reaction>
</comment>
<dbReference type="InterPro" id="IPR020622">
    <property type="entry name" value="Ala_racemase_pyridoxalP-BS"/>
</dbReference>
<proteinExistence type="inferred from homology"/>
<comment type="pathway">
    <text evidence="7">Amino-acid biosynthesis; D-alanine biosynthesis; D-alanine from L-alanine: step 1/1.</text>
</comment>
<reference evidence="11" key="1">
    <citation type="submission" date="2023-03" db="EMBL/GenBank/DDBJ databases">
        <authorList>
            <person name="Pearce D."/>
        </authorList>
    </citation>
    <scope>NUCLEOTIDE SEQUENCE</scope>
    <source>
        <strain evidence="11">Mc</strain>
    </source>
</reference>
<dbReference type="InterPro" id="IPR011079">
    <property type="entry name" value="Ala_racemase_C"/>
</dbReference>
<dbReference type="SUPFAM" id="SSF50621">
    <property type="entry name" value="Alanine racemase C-terminal domain-like"/>
    <property type="match status" value="1"/>
</dbReference>
<feature type="domain" description="Alanine racemase C-terminal" evidence="10">
    <location>
        <begin position="233"/>
        <end position="357"/>
    </location>
</feature>
<comment type="function">
    <text evidence="7">Catalyzes the interconversion of L-alanine and D-alanine. May also act on other amino acids.</text>
</comment>
<dbReference type="SMART" id="SM01005">
    <property type="entry name" value="Ala_racemase_C"/>
    <property type="match status" value="1"/>
</dbReference>
<evidence type="ECO:0000256" key="9">
    <source>
        <dbReference type="PIRSR" id="PIRSR600821-52"/>
    </source>
</evidence>
<dbReference type="EC" id="5.1.1.1" evidence="4 7"/>
<dbReference type="SMR" id="A0AA35UDA4"/>
<dbReference type="GO" id="GO:0030632">
    <property type="term" value="P:D-alanine biosynthetic process"/>
    <property type="evidence" value="ECO:0007669"/>
    <property type="project" value="UniProtKB-UniRule"/>
</dbReference>
<dbReference type="HAMAP" id="MF_01201">
    <property type="entry name" value="Ala_racemase"/>
    <property type="match status" value="1"/>
</dbReference>
<feature type="binding site" evidence="7 9">
    <location>
        <position position="302"/>
    </location>
    <ligand>
        <name>substrate</name>
    </ligand>
</feature>
<name>A0AA35UDA4_METCP</name>
<evidence type="ECO:0000256" key="2">
    <source>
        <dbReference type="ARBA" id="ARBA00001933"/>
    </source>
</evidence>
<evidence type="ECO:0000256" key="1">
    <source>
        <dbReference type="ARBA" id="ARBA00000316"/>
    </source>
</evidence>
<evidence type="ECO:0000256" key="3">
    <source>
        <dbReference type="ARBA" id="ARBA00007880"/>
    </source>
</evidence>
<comment type="similarity">
    <text evidence="3 7">Belongs to the alanine racemase family.</text>
</comment>
<dbReference type="PANTHER" id="PTHR30511">
    <property type="entry name" value="ALANINE RACEMASE"/>
    <property type="match status" value="1"/>
</dbReference>
<sequence length="359" mass="38542">MVPAARAVLDMAAFAHNFAWIRAAAPDSKIMAVIKANAYGHGLIRAARALPAADAFAVARVEEGIVLRQAGIAQRIAVLQGYGDEEGMRLSARHGLEPVIHSGFQLDLLERLDTSVPMGVWLKADSGMHRLGLADEEFARARLRLARMPQVRQPVPVMTHLANADATDDPTTEIQLRCFGRMAGGRGEFSIGNSAGLMAWAAARSAWVRPGILLYGVSPFPGRSGPEEGLMPVMTLQSRLIAVKQLKTGDAVGYGGDFICRRPTRMGIAAIGYGDGYPRRAATGTPVLVRGRRVPLIGRVSMDMISVDLTDCPSAEIGDTVTLWGQGLPVEEIALHADTIPYVLLCNVTQRVNMVETVA</sequence>
<dbReference type="Pfam" id="PF00842">
    <property type="entry name" value="Ala_racemase_C"/>
    <property type="match status" value="1"/>
</dbReference>
<evidence type="ECO:0000313" key="11">
    <source>
        <dbReference type="EMBL" id="CAI8872612.1"/>
    </source>
</evidence>
<dbReference type="PROSITE" id="PS00395">
    <property type="entry name" value="ALANINE_RACEMASE"/>
    <property type="match status" value="1"/>
</dbReference>
<keyword evidence="6 7" id="KW-0413">Isomerase</keyword>
<dbReference type="OMA" id="WEILCGF"/>
<dbReference type="Gene3D" id="2.40.37.10">
    <property type="entry name" value="Lyase, Ornithine Decarboxylase, Chain A, domain 1"/>
    <property type="match status" value="1"/>
</dbReference>
<feature type="active site" description="Proton acceptor; specific for L-alanine" evidence="7">
    <location>
        <position position="254"/>
    </location>
</feature>
<dbReference type="NCBIfam" id="TIGR00492">
    <property type="entry name" value="alr"/>
    <property type="match status" value="1"/>
</dbReference>
<dbReference type="GO" id="GO:0008784">
    <property type="term" value="F:alanine racemase activity"/>
    <property type="evidence" value="ECO:0007669"/>
    <property type="project" value="UniProtKB-UniRule"/>
</dbReference>
<evidence type="ECO:0000313" key="12">
    <source>
        <dbReference type="Proteomes" id="UP001158598"/>
    </source>
</evidence>
<evidence type="ECO:0000256" key="7">
    <source>
        <dbReference type="HAMAP-Rule" id="MF_01201"/>
    </source>
</evidence>
<dbReference type="FunFam" id="3.20.20.10:FF:000002">
    <property type="entry name" value="Alanine racemase"/>
    <property type="match status" value="1"/>
</dbReference>